<keyword evidence="2" id="KW-0677">Repeat</keyword>
<organism evidence="5 6">
    <name type="scientific">Protea cynaroides</name>
    <dbReference type="NCBI Taxonomy" id="273540"/>
    <lineage>
        <taxon>Eukaryota</taxon>
        <taxon>Viridiplantae</taxon>
        <taxon>Streptophyta</taxon>
        <taxon>Embryophyta</taxon>
        <taxon>Tracheophyta</taxon>
        <taxon>Spermatophyta</taxon>
        <taxon>Magnoliopsida</taxon>
        <taxon>Proteales</taxon>
        <taxon>Proteaceae</taxon>
        <taxon>Protea</taxon>
    </lineage>
</organism>
<dbReference type="Proteomes" id="UP001141806">
    <property type="component" value="Unassembled WGS sequence"/>
</dbReference>
<evidence type="ECO:0000256" key="3">
    <source>
        <dbReference type="SAM" id="SignalP"/>
    </source>
</evidence>
<dbReference type="AlphaFoldDB" id="A0A9Q0H599"/>
<dbReference type="PANTHER" id="PTHR16083">
    <property type="entry name" value="LEUCINE RICH REPEAT CONTAINING PROTEIN"/>
    <property type="match status" value="1"/>
</dbReference>
<dbReference type="InterPro" id="IPR045344">
    <property type="entry name" value="C-JID"/>
</dbReference>
<dbReference type="EMBL" id="JAMYWD010000010">
    <property type="protein sequence ID" value="KAJ4959505.1"/>
    <property type="molecule type" value="Genomic_DNA"/>
</dbReference>
<accession>A0A9Q0H599</accession>
<evidence type="ECO:0000313" key="6">
    <source>
        <dbReference type="Proteomes" id="UP001141806"/>
    </source>
</evidence>
<keyword evidence="1" id="KW-0433">Leucine-rich repeat</keyword>
<dbReference type="InterPro" id="IPR032675">
    <property type="entry name" value="LRR_dom_sf"/>
</dbReference>
<evidence type="ECO:0000313" key="5">
    <source>
        <dbReference type="EMBL" id="KAJ4959505.1"/>
    </source>
</evidence>
<keyword evidence="3" id="KW-0732">Signal</keyword>
<dbReference type="SMART" id="SM00369">
    <property type="entry name" value="LRR_TYP"/>
    <property type="match status" value="5"/>
</dbReference>
<evidence type="ECO:0000256" key="1">
    <source>
        <dbReference type="ARBA" id="ARBA00022614"/>
    </source>
</evidence>
<feature type="chain" id="PRO_5040322131" description="C-JID domain-containing protein" evidence="3">
    <location>
        <begin position="24"/>
        <end position="794"/>
    </location>
</feature>
<gene>
    <name evidence="5" type="ORF">NE237_026616</name>
</gene>
<feature type="domain" description="C-JID" evidence="4">
    <location>
        <begin position="580"/>
        <end position="712"/>
    </location>
</feature>
<dbReference type="Gene3D" id="3.80.10.10">
    <property type="entry name" value="Ribonuclease Inhibitor"/>
    <property type="match status" value="3"/>
</dbReference>
<feature type="signal peptide" evidence="3">
    <location>
        <begin position="1"/>
        <end position="23"/>
    </location>
</feature>
<name>A0A9Q0H599_9MAGN</name>
<protein>
    <recommendedName>
        <fullName evidence="4">C-JID domain-containing protein</fullName>
    </recommendedName>
</protein>
<dbReference type="SUPFAM" id="SSF52058">
    <property type="entry name" value="L domain-like"/>
    <property type="match status" value="2"/>
</dbReference>
<dbReference type="InterPro" id="IPR003591">
    <property type="entry name" value="Leu-rich_rpt_typical-subtyp"/>
</dbReference>
<sequence>MVFFIFIFFYFFIFYQGTEKVEGLTLNMCGIKADNFSTKAFANMQRLRLLQINYELRWLCWNGFPLNSIPNNFHLENLFLSKLKVMNLSHSHGLTRTPDFSGLPVVERLIFEGCRSLVEVHHSIRQLERLVFLSLKNCENLRNLPSSICELKSVENLILCGCSKLEKLPEELGNMRCLRELLVDMTAIQEVPLSIGRLKNLRCLSLSGCKRSTSKVWNPLFWLWSSLREIPNSITLLPTSILGLLLKRTKCEQLQYFGCSLQHLDMGYNKFCSLPTSINRLSQLKTLRLQNCTRLQSLPELPSSLKELDVNSCGSMESLPYLEKLSSLQELNLSYTNLCSLPSNIKYLSQFLLLRLEHCTRLQFLPELPPSLEKLDAKRCKSMEGFANHGNLSSLQELDLSESFLRSLPGNISQLTQLRTFGLENCMRLKLLPELPSSLEQFHAGGCTSLERLSNLESLSSLVSLDISYSNICTLPACLGSFSQLLSLRINNCSRLQVILELPSSLRDFFANCCTSMKRLANVSNCHKLPFLFLNNCDMLAEIQGLENLKSLRGIHMERCNNLPNNFKRLCGCGIFDIFLPGSEVPEWFSHWSMGSSISFEVPPLLDRKIQGLTVCAVYTANEKPKEFTFAFCGNAPSANIHNKTEGCIRGSLRIMYTIQDNHQHDLWVAHIPYAWLEDQWEHGDEIEVRVNIGTQFQVKKCGVNLVYEQDEKCSQSNSESMIKSSSHLYADVIQEDNSVARTGVKRGLNEEVVTFKPYLLAFTVTKLIHQCGNHGDGFNEVALLCSLASDFSE</sequence>
<proteinExistence type="predicted"/>
<evidence type="ECO:0000259" key="4">
    <source>
        <dbReference type="Pfam" id="PF20160"/>
    </source>
</evidence>
<evidence type="ECO:0000256" key="2">
    <source>
        <dbReference type="ARBA" id="ARBA00022737"/>
    </source>
</evidence>
<dbReference type="Pfam" id="PF20160">
    <property type="entry name" value="C-JID"/>
    <property type="match status" value="1"/>
</dbReference>
<dbReference type="PANTHER" id="PTHR16083:SF25">
    <property type="entry name" value="C-JID DOMAIN-CONTAINING PROTEIN"/>
    <property type="match status" value="1"/>
</dbReference>
<dbReference type="OrthoDB" id="1936883at2759"/>
<keyword evidence="6" id="KW-1185">Reference proteome</keyword>
<reference evidence="5" key="1">
    <citation type="journal article" date="2023" name="Plant J.">
        <title>The genome of the king protea, Protea cynaroides.</title>
        <authorList>
            <person name="Chang J."/>
            <person name="Duong T.A."/>
            <person name="Schoeman C."/>
            <person name="Ma X."/>
            <person name="Roodt D."/>
            <person name="Barker N."/>
            <person name="Li Z."/>
            <person name="Van de Peer Y."/>
            <person name="Mizrachi E."/>
        </authorList>
    </citation>
    <scope>NUCLEOTIDE SEQUENCE</scope>
    <source>
        <tissue evidence="5">Young leaves</tissue>
    </source>
</reference>
<comment type="caution">
    <text evidence="5">The sequence shown here is derived from an EMBL/GenBank/DDBJ whole genome shotgun (WGS) entry which is preliminary data.</text>
</comment>